<keyword evidence="2" id="KW-1185">Reference proteome</keyword>
<reference evidence="2" key="1">
    <citation type="submission" date="2021-01" db="EMBL/GenBank/DDBJ databases">
        <title>Caligus Genome Assembly.</title>
        <authorList>
            <person name="Gallardo-Escarate C."/>
        </authorList>
    </citation>
    <scope>NUCLEOTIDE SEQUENCE [LARGE SCALE GENOMIC DNA]</scope>
</reference>
<name>A0A7T8KBV2_CALRO</name>
<proteinExistence type="predicted"/>
<dbReference type="Proteomes" id="UP000595437">
    <property type="component" value="Chromosome 3"/>
</dbReference>
<dbReference type="AlphaFoldDB" id="A0A7T8KBV2"/>
<sequence>MARDSNNPPLKFKCSFFSNLGVIFKYYLLMKPFVTEDVLKDALSMFLMNFKDKRPTKRTKEFLANKGTLYVHPPCFPGLVPVYFFYFPIIKKMFEDVEIVYKSVQKDWTESGGPLIKKGS</sequence>
<evidence type="ECO:0000313" key="2">
    <source>
        <dbReference type="Proteomes" id="UP000595437"/>
    </source>
</evidence>
<evidence type="ECO:0000313" key="1">
    <source>
        <dbReference type="EMBL" id="QQP53040.1"/>
    </source>
</evidence>
<gene>
    <name evidence="1" type="ORF">FKW44_005370</name>
</gene>
<organism evidence="1 2">
    <name type="scientific">Caligus rogercresseyi</name>
    <name type="common">Sea louse</name>
    <dbReference type="NCBI Taxonomy" id="217165"/>
    <lineage>
        <taxon>Eukaryota</taxon>
        <taxon>Metazoa</taxon>
        <taxon>Ecdysozoa</taxon>
        <taxon>Arthropoda</taxon>
        <taxon>Crustacea</taxon>
        <taxon>Multicrustacea</taxon>
        <taxon>Hexanauplia</taxon>
        <taxon>Copepoda</taxon>
        <taxon>Siphonostomatoida</taxon>
        <taxon>Caligidae</taxon>
        <taxon>Caligus</taxon>
    </lineage>
</organism>
<dbReference type="EMBL" id="CP045892">
    <property type="protein sequence ID" value="QQP53040.1"/>
    <property type="molecule type" value="Genomic_DNA"/>
</dbReference>
<protein>
    <submittedName>
        <fullName evidence="1">Uncharacterized protein</fullName>
    </submittedName>
</protein>
<accession>A0A7T8KBV2</accession>
<dbReference type="OrthoDB" id="6377111at2759"/>